<dbReference type="InterPro" id="IPR037171">
    <property type="entry name" value="NagB/RpiA_transferase-like"/>
</dbReference>
<dbReference type="GO" id="GO:0030272">
    <property type="term" value="F:5-formyltetrahydrofolate cyclo-ligase activity"/>
    <property type="evidence" value="ECO:0007669"/>
    <property type="project" value="UniProtKB-EC"/>
</dbReference>
<dbReference type="PANTHER" id="PTHR23407">
    <property type="entry name" value="ATPASE INHIBITOR/5-FORMYLTETRAHYDROFOLATE CYCLO-LIGASE"/>
    <property type="match status" value="1"/>
</dbReference>
<name>A0ABT5GJ16_9MICO</name>
<keyword evidence="2 4" id="KW-0547">Nucleotide-binding</keyword>
<dbReference type="EC" id="6.3.3.2" evidence="4"/>
<dbReference type="Gene3D" id="3.40.50.10420">
    <property type="entry name" value="NagB/RpiA/CoA transferase-like"/>
    <property type="match status" value="1"/>
</dbReference>
<dbReference type="Proteomes" id="UP001150259">
    <property type="component" value="Unassembled WGS sequence"/>
</dbReference>
<gene>
    <name evidence="6" type="ORF">OO014_13085</name>
</gene>
<comment type="similarity">
    <text evidence="1 4">Belongs to the 5-formyltetrahydrofolate cyclo-ligase family.</text>
</comment>
<evidence type="ECO:0000256" key="5">
    <source>
        <dbReference type="SAM" id="MobiDB-lite"/>
    </source>
</evidence>
<comment type="caution">
    <text evidence="6">The sequence shown here is derived from an EMBL/GenBank/DDBJ whole genome shotgun (WGS) entry which is preliminary data.</text>
</comment>
<keyword evidence="4" id="KW-0479">Metal-binding</keyword>
<reference evidence="6 7" key="1">
    <citation type="submission" date="2022-11" db="EMBL/GenBank/DDBJ databases">
        <title>Anaerobic phenanthrene biodegradation by a DNRA strain PheN6.</title>
        <authorList>
            <person name="Zhang Z."/>
        </authorList>
    </citation>
    <scope>NUCLEOTIDE SEQUENCE [LARGE SCALE GENOMIC DNA]</scope>
    <source>
        <strain evidence="6 7">PheN6</strain>
    </source>
</reference>
<evidence type="ECO:0000256" key="2">
    <source>
        <dbReference type="ARBA" id="ARBA00022741"/>
    </source>
</evidence>
<comment type="cofactor">
    <cofactor evidence="4">
        <name>Mg(2+)</name>
        <dbReference type="ChEBI" id="CHEBI:18420"/>
    </cofactor>
</comment>
<accession>A0ABT5GJ16</accession>
<keyword evidence="6" id="KW-0436">Ligase</keyword>
<sequence>MAVEQTPDEPVATKREIRQAARRRRSTLARDTDAEAAGEAIADAVLRFVPESADDPLRIAVYESLPDEPPTGPLIAALLAAGHEVIVPIVLDDFSLQWTYAAEGTVGDHATVARLPKDAPPSADGRPWLGVDALATCDLVVTPGLSVDRHGARLGQGGGCYDRALRHRDPAAPVITLLHEGEQSEADLPRESHDALVDGYVTTSGRVVRTAAAGGPGAGQPVG</sequence>
<dbReference type="RefSeq" id="WP_272462770.1">
    <property type="nucleotide sequence ID" value="NZ_JAPFQL010000057.1"/>
</dbReference>
<evidence type="ECO:0000313" key="6">
    <source>
        <dbReference type="EMBL" id="MDC5698196.1"/>
    </source>
</evidence>
<dbReference type="NCBIfam" id="TIGR02727">
    <property type="entry name" value="MTHFS_bact"/>
    <property type="match status" value="1"/>
</dbReference>
<dbReference type="PIRSF" id="PIRSF006806">
    <property type="entry name" value="FTHF_cligase"/>
    <property type="match status" value="1"/>
</dbReference>
<dbReference type="InterPro" id="IPR024185">
    <property type="entry name" value="FTHF_cligase-like_sf"/>
</dbReference>
<evidence type="ECO:0000256" key="3">
    <source>
        <dbReference type="ARBA" id="ARBA00022840"/>
    </source>
</evidence>
<dbReference type="Pfam" id="PF01812">
    <property type="entry name" value="5-FTHF_cyc-lig"/>
    <property type="match status" value="1"/>
</dbReference>
<dbReference type="PANTHER" id="PTHR23407:SF1">
    <property type="entry name" value="5-FORMYLTETRAHYDROFOLATE CYCLO-LIGASE"/>
    <property type="match status" value="1"/>
</dbReference>
<evidence type="ECO:0000256" key="1">
    <source>
        <dbReference type="ARBA" id="ARBA00010638"/>
    </source>
</evidence>
<evidence type="ECO:0000313" key="7">
    <source>
        <dbReference type="Proteomes" id="UP001150259"/>
    </source>
</evidence>
<proteinExistence type="inferred from homology"/>
<evidence type="ECO:0000256" key="4">
    <source>
        <dbReference type="RuleBase" id="RU361279"/>
    </source>
</evidence>
<keyword evidence="3 4" id="KW-0067">ATP-binding</keyword>
<keyword evidence="7" id="KW-1185">Reference proteome</keyword>
<comment type="catalytic activity">
    <reaction evidence="4">
        <text>(6S)-5-formyl-5,6,7,8-tetrahydrofolate + ATP = (6R)-5,10-methenyltetrahydrofolate + ADP + phosphate</text>
        <dbReference type="Rhea" id="RHEA:10488"/>
        <dbReference type="ChEBI" id="CHEBI:30616"/>
        <dbReference type="ChEBI" id="CHEBI:43474"/>
        <dbReference type="ChEBI" id="CHEBI:57455"/>
        <dbReference type="ChEBI" id="CHEBI:57457"/>
        <dbReference type="ChEBI" id="CHEBI:456216"/>
        <dbReference type="EC" id="6.3.3.2"/>
    </reaction>
</comment>
<dbReference type="EMBL" id="JAPFQL010000057">
    <property type="protein sequence ID" value="MDC5698196.1"/>
    <property type="molecule type" value="Genomic_DNA"/>
</dbReference>
<dbReference type="InterPro" id="IPR002698">
    <property type="entry name" value="FTHF_cligase"/>
</dbReference>
<feature type="region of interest" description="Disordered" evidence="5">
    <location>
        <begin position="1"/>
        <end position="35"/>
    </location>
</feature>
<organism evidence="6 7">
    <name type="scientific">Intrasporangium calvum</name>
    <dbReference type="NCBI Taxonomy" id="53358"/>
    <lineage>
        <taxon>Bacteria</taxon>
        <taxon>Bacillati</taxon>
        <taxon>Actinomycetota</taxon>
        <taxon>Actinomycetes</taxon>
        <taxon>Micrococcales</taxon>
        <taxon>Intrasporangiaceae</taxon>
        <taxon>Intrasporangium</taxon>
    </lineage>
</organism>
<protein>
    <recommendedName>
        <fullName evidence="4">5-formyltetrahydrofolate cyclo-ligase</fullName>
        <ecNumber evidence="4">6.3.3.2</ecNumber>
    </recommendedName>
</protein>
<dbReference type="SUPFAM" id="SSF100950">
    <property type="entry name" value="NagB/RpiA/CoA transferase-like"/>
    <property type="match status" value="1"/>
</dbReference>
<keyword evidence="4" id="KW-0460">Magnesium</keyword>